<dbReference type="Pfam" id="PF04979">
    <property type="entry name" value="IPP-2"/>
    <property type="match status" value="1"/>
</dbReference>
<evidence type="ECO:0008006" key="4">
    <source>
        <dbReference type="Google" id="ProtNLM"/>
    </source>
</evidence>
<evidence type="ECO:0000313" key="3">
    <source>
        <dbReference type="Proteomes" id="UP001271007"/>
    </source>
</evidence>
<evidence type="ECO:0000256" key="1">
    <source>
        <dbReference type="SAM" id="MobiDB-lite"/>
    </source>
</evidence>
<dbReference type="GO" id="GO:0004864">
    <property type="term" value="F:protein phosphatase inhibitor activity"/>
    <property type="evidence" value="ECO:0007669"/>
    <property type="project" value="InterPro"/>
</dbReference>
<keyword evidence="3" id="KW-1185">Reference proteome</keyword>
<feature type="region of interest" description="Disordered" evidence="1">
    <location>
        <begin position="270"/>
        <end position="292"/>
    </location>
</feature>
<gene>
    <name evidence="2" type="ORF">LTR09_007755</name>
</gene>
<feature type="compositionally biased region" description="Basic and acidic residues" evidence="1">
    <location>
        <begin position="212"/>
        <end position="225"/>
    </location>
</feature>
<dbReference type="InterPro" id="IPR007062">
    <property type="entry name" value="PPI-2"/>
</dbReference>
<proteinExistence type="predicted"/>
<feature type="compositionally biased region" description="Low complexity" evidence="1">
    <location>
        <begin position="57"/>
        <end position="68"/>
    </location>
</feature>
<dbReference type="Gene3D" id="6.10.250.1050">
    <property type="match status" value="1"/>
</dbReference>
<evidence type="ECO:0000313" key="2">
    <source>
        <dbReference type="EMBL" id="KAK3051006.1"/>
    </source>
</evidence>
<sequence length="292" mass="32118">MAQDSETMHSPPEAPRRPKGILKNSHSQQHISPSARISPTSEHHPLPNSNDSAIAETPSNNATTTTPARPAPPNRDLSEKELTQMNTEINAGEARHRRSSSNPNSASSRRQSSNGVPDGMLDTQEMRLKWDEANLYLNEGQMGGKMKIDEPKTPYAARYDPMEDEGEISALDPSELAVDELEMGKGGSNSHKPKARDSDIPGLDLGDPEMEPSARRESDGDRKVTVESGEDGMEIDGPGHHGEGEEGMTVDEREKHRKFEAMRRRHYEMSGVKNLLGHPEALDEDDDDEGKA</sequence>
<feature type="region of interest" description="Disordered" evidence="1">
    <location>
        <begin position="144"/>
        <end position="254"/>
    </location>
</feature>
<protein>
    <recommendedName>
        <fullName evidence="4">Glc8 protein</fullName>
    </recommendedName>
</protein>
<feature type="compositionally biased region" description="Basic and acidic residues" evidence="1">
    <location>
        <begin position="237"/>
        <end position="254"/>
    </location>
</feature>
<organism evidence="2 3">
    <name type="scientific">Extremus antarcticus</name>
    <dbReference type="NCBI Taxonomy" id="702011"/>
    <lineage>
        <taxon>Eukaryota</taxon>
        <taxon>Fungi</taxon>
        <taxon>Dikarya</taxon>
        <taxon>Ascomycota</taxon>
        <taxon>Pezizomycotina</taxon>
        <taxon>Dothideomycetes</taxon>
        <taxon>Dothideomycetidae</taxon>
        <taxon>Mycosphaerellales</taxon>
        <taxon>Extremaceae</taxon>
        <taxon>Extremus</taxon>
    </lineage>
</organism>
<feature type="compositionally biased region" description="Low complexity" evidence="1">
    <location>
        <begin position="100"/>
        <end position="114"/>
    </location>
</feature>
<comment type="caution">
    <text evidence="2">The sequence shown here is derived from an EMBL/GenBank/DDBJ whole genome shotgun (WGS) entry which is preliminary data.</text>
</comment>
<dbReference type="GO" id="GO:0009966">
    <property type="term" value="P:regulation of signal transduction"/>
    <property type="evidence" value="ECO:0007669"/>
    <property type="project" value="InterPro"/>
</dbReference>
<feature type="region of interest" description="Disordered" evidence="1">
    <location>
        <begin position="1"/>
        <end position="125"/>
    </location>
</feature>
<dbReference type="Proteomes" id="UP001271007">
    <property type="component" value="Unassembled WGS sequence"/>
</dbReference>
<dbReference type="PANTHER" id="PTHR12398:SF20">
    <property type="entry name" value="PROTEIN PHOSPHATASE 1 REGULATORY INHIBITOR SUBUNIT 2"/>
    <property type="match status" value="1"/>
</dbReference>
<reference evidence="2" key="1">
    <citation type="submission" date="2023-04" db="EMBL/GenBank/DDBJ databases">
        <title>Black Yeasts Isolated from many extreme environments.</title>
        <authorList>
            <person name="Coleine C."/>
            <person name="Stajich J.E."/>
            <person name="Selbmann L."/>
        </authorList>
    </citation>
    <scope>NUCLEOTIDE SEQUENCE</scope>
    <source>
        <strain evidence="2">CCFEE 5312</strain>
    </source>
</reference>
<accession>A0AAJ0DIG0</accession>
<feature type="compositionally biased region" description="Acidic residues" evidence="1">
    <location>
        <begin position="282"/>
        <end position="292"/>
    </location>
</feature>
<feature type="compositionally biased region" description="Polar residues" evidence="1">
    <location>
        <begin position="24"/>
        <end position="40"/>
    </location>
</feature>
<name>A0AAJ0DIG0_9PEZI</name>
<dbReference type="PANTHER" id="PTHR12398">
    <property type="entry name" value="PROTEIN PHOSPHATASE INHIBITOR"/>
    <property type="match status" value="1"/>
</dbReference>
<dbReference type="EMBL" id="JAWDJX010000028">
    <property type="protein sequence ID" value="KAK3051006.1"/>
    <property type="molecule type" value="Genomic_DNA"/>
</dbReference>
<dbReference type="AlphaFoldDB" id="A0AAJ0DIG0"/>